<accession>A0ABN9HK18</accession>
<evidence type="ECO:0000313" key="1">
    <source>
        <dbReference type="EMBL" id="CAI9621158.1"/>
    </source>
</evidence>
<organism evidence="1 2">
    <name type="scientific">Staurois parvus</name>
    <dbReference type="NCBI Taxonomy" id="386267"/>
    <lineage>
        <taxon>Eukaryota</taxon>
        <taxon>Metazoa</taxon>
        <taxon>Chordata</taxon>
        <taxon>Craniata</taxon>
        <taxon>Vertebrata</taxon>
        <taxon>Euteleostomi</taxon>
        <taxon>Amphibia</taxon>
        <taxon>Batrachia</taxon>
        <taxon>Anura</taxon>
        <taxon>Neobatrachia</taxon>
        <taxon>Ranoidea</taxon>
        <taxon>Ranidae</taxon>
        <taxon>Staurois</taxon>
    </lineage>
</organism>
<feature type="non-terminal residue" evidence="1">
    <location>
        <position position="51"/>
    </location>
</feature>
<dbReference type="EMBL" id="CATNWA010021053">
    <property type="protein sequence ID" value="CAI9621158.1"/>
    <property type="molecule type" value="Genomic_DNA"/>
</dbReference>
<comment type="caution">
    <text evidence="1">The sequence shown here is derived from an EMBL/GenBank/DDBJ whole genome shotgun (WGS) entry which is preliminary data.</text>
</comment>
<dbReference type="Proteomes" id="UP001162483">
    <property type="component" value="Unassembled WGS sequence"/>
</dbReference>
<sequence length="51" mass="5506">MSSEYCCLHRHPAPCATFRSPYTVGGFHFVIGCCMPPIAAASTATLRHVPL</sequence>
<reference evidence="1" key="1">
    <citation type="submission" date="2023-05" db="EMBL/GenBank/DDBJ databases">
        <authorList>
            <person name="Stuckert A."/>
        </authorList>
    </citation>
    <scope>NUCLEOTIDE SEQUENCE</scope>
</reference>
<evidence type="ECO:0000313" key="2">
    <source>
        <dbReference type="Proteomes" id="UP001162483"/>
    </source>
</evidence>
<keyword evidence="2" id="KW-1185">Reference proteome</keyword>
<gene>
    <name evidence="1" type="ORF">SPARVUS_LOCUS16104168</name>
</gene>
<protein>
    <submittedName>
        <fullName evidence="1">Uncharacterized protein</fullName>
    </submittedName>
</protein>
<proteinExistence type="predicted"/>
<name>A0ABN9HK18_9NEOB</name>